<evidence type="ECO:0000313" key="1">
    <source>
        <dbReference type="EMBL" id="GAF90449.1"/>
    </source>
</evidence>
<accession>X0TB89</accession>
<protein>
    <submittedName>
        <fullName evidence="1">Uncharacterized protein</fullName>
    </submittedName>
</protein>
<proteinExistence type="predicted"/>
<name>X0TB89_9ZZZZ</name>
<organism evidence="1">
    <name type="scientific">marine sediment metagenome</name>
    <dbReference type="NCBI Taxonomy" id="412755"/>
    <lineage>
        <taxon>unclassified sequences</taxon>
        <taxon>metagenomes</taxon>
        <taxon>ecological metagenomes</taxon>
    </lineage>
</organism>
<reference evidence="1" key="1">
    <citation type="journal article" date="2014" name="Front. Microbiol.">
        <title>High frequency of phylogenetically diverse reductive dehalogenase-homologous genes in deep subseafloor sedimentary metagenomes.</title>
        <authorList>
            <person name="Kawai M."/>
            <person name="Futagami T."/>
            <person name="Toyoda A."/>
            <person name="Takaki Y."/>
            <person name="Nishi S."/>
            <person name="Hori S."/>
            <person name="Arai W."/>
            <person name="Tsubouchi T."/>
            <person name="Morono Y."/>
            <person name="Uchiyama I."/>
            <person name="Ito T."/>
            <person name="Fujiyama A."/>
            <person name="Inagaki F."/>
            <person name="Takami H."/>
        </authorList>
    </citation>
    <scope>NUCLEOTIDE SEQUENCE</scope>
    <source>
        <strain evidence="1">Expedition CK06-06</strain>
    </source>
</reference>
<gene>
    <name evidence="1" type="ORF">S01H1_25543</name>
</gene>
<sequence>MKTEEKIMSYLDEQEEIIIGGIDQLQYIEDDELLEKMIKFVNSLDSNKLPDLQAEELELIKDELDELDD</sequence>
<dbReference type="AlphaFoldDB" id="X0TB89"/>
<dbReference type="EMBL" id="BARS01015437">
    <property type="protein sequence ID" value="GAF90449.1"/>
    <property type="molecule type" value="Genomic_DNA"/>
</dbReference>
<comment type="caution">
    <text evidence="1">The sequence shown here is derived from an EMBL/GenBank/DDBJ whole genome shotgun (WGS) entry which is preliminary data.</text>
</comment>